<evidence type="ECO:0000256" key="1">
    <source>
        <dbReference type="SAM" id="MobiDB-lite"/>
    </source>
</evidence>
<dbReference type="EMBL" id="CP006763">
    <property type="protein sequence ID" value="AGY77968.1"/>
    <property type="molecule type" value="Genomic_DNA"/>
</dbReference>
<gene>
    <name evidence="2" type="ORF">CAETHG_3767</name>
</gene>
<dbReference type="Proteomes" id="UP000017590">
    <property type="component" value="Chromosome"/>
</dbReference>
<evidence type="ECO:0008006" key="4">
    <source>
        <dbReference type="Google" id="ProtNLM"/>
    </source>
</evidence>
<keyword evidence="3" id="KW-1185">Reference proteome</keyword>
<organism evidence="2 3">
    <name type="scientific">Clostridium autoethanogenum DSM 10061</name>
    <dbReference type="NCBI Taxonomy" id="1341692"/>
    <lineage>
        <taxon>Bacteria</taxon>
        <taxon>Bacillati</taxon>
        <taxon>Bacillota</taxon>
        <taxon>Clostridia</taxon>
        <taxon>Eubacteriales</taxon>
        <taxon>Clostridiaceae</taxon>
        <taxon>Clostridium</taxon>
    </lineage>
</organism>
<dbReference type="RefSeq" id="WP_023163392.1">
    <property type="nucleotide sequence ID" value="NC_022592.1"/>
</dbReference>
<name>A0ABN4BJN7_9CLOT</name>
<evidence type="ECO:0000313" key="2">
    <source>
        <dbReference type="EMBL" id="AGY77968.1"/>
    </source>
</evidence>
<proteinExistence type="predicted"/>
<sequence>MLNKQVRMYCVKLNLVRTEEEKYMCLQRIRMEQIRFFLKKHMSNIVRRELEVKNWTEECSKLFKEKINENKYYTYIESKLREIKKDIHKLYVANKDLDRSVKSKDIKTKDIIAIGDNNLVRVLGLNLGSFTDQIITVKVGDMDNIIVEKIVKDGLTIDKQHYIFFTAGAGQTRQKKFMMIKNDEALKDVMLTLMNGLTIEEINKKGGMNISKFLAYLSLNNSGSTVWENFDIDRCIVVADFETMVSAKVDYISRKTEKVEYRDKLDRKRTKDVANWTIDKNKTMDVPIPHFDGLGIMLPSIAQKNTQVRLPWIKGLLTPFNYIEYIKEKSYDTKITDIYGQEYDIIEDNIQIIFTKSQFKLTKYYNDWQEYKDNFHKYNCTANICMQDEEKSDKYKDMQINYQMLQQLINISDKQIELLCKDFKSLIRKVHTDRKSQLEFLSATKKNEHRNYFQEALRIYPEMLKSAYVNKKISKTITKAKNDACCGKIKIKNSKRIFILSDPIAFVDWLFGHIEVPEGYLKDGEVYCNLYKNDVKLDVLRSPSLSFEHVIRKNVRATKGKYKWFITNGIYTSTHDVISKTLAFDCDGDEALVLSTDWIISLAEEMIDIYDIHPIYFEMGKAPATQINKDNIVKSLIFVYKKSNIGKISNTLTRMWNSENPMDDYEIMQKLCAYNNDIIDSAKTLFLPKLPSDVNEFIKNDKYPYFFQYAKNKKELQCKPMSNSVMDRICKNIENIENTKFDYSKGFGIFRVKTLMFNQDNIEVNKDVIIKYLEIEKDTTDKIDEYSKEFTNEDEEDMKKTDFKEIFYGYARKEFETWGKENNIDILNIVDTLIKYTYKTNDLKMSFLWNVFGQEILNNINININKPLDNGYLMCEDCGKRVKRETNNQKRCPKCAKQKSHKKVKGDSKQVS</sequence>
<accession>A0ABN4BJN7</accession>
<protein>
    <recommendedName>
        <fullName evidence="4">RNA-dependent RNA polymerase</fullName>
    </recommendedName>
</protein>
<reference evidence="3" key="1">
    <citation type="journal article" date="2014" name="Biotechnol. Biofuels">
        <title>Comparison of single-molecule sequencing and hybrid approaches for finishing the genome of Clostridium autoethanogenum and analysis of CRISPR systems in industrial relevant Clostridia.</title>
        <authorList>
            <person name="Brown S.D."/>
            <person name="Nagaraju S."/>
            <person name="Utturkar S."/>
            <person name="De Tissera S."/>
            <person name="Segovia S."/>
            <person name="Mitchell W."/>
            <person name="Land M.L."/>
            <person name="Dassanayake A."/>
            <person name="Kopke M."/>
        </authorList>
    </citation>
    <scope>NUCLEOTIDE SEQUENCE [LARGE SCALE GENOMIC DNA]</scope>
    <source>
        <strain evidence="3">DSM 10061</strain>
    </source>
</reference>
<feature type="region of interest" description="Disordered" evidence="1">
    <location>
        <begin position="887"/>
        <end position="912"/>
    </location>
</feature>
<feature type="compositionally biased region" description="Basic residues" evidence="1">
    <location>
        <begin position="891"/>
        <end position="904"/>
    </location>
</feature>
<evidence type="ECO:0000313" key="3">
    <source>
        <dbReference type="Proteomes" id="UP000017590"/>
    </source>
</evidence>